<feature type="domain" description="RRN6 K-rich C-terminal" evidence="3">
    <location>
        <begin position="845"/>
        <end position="943"/>
    </location>
</feature>
<dbReference type="Pfam" id="PF10214">
    <property type="entry name" value="Rrn6_beta-prop"/>
    <property type="match status" value="1"/>
</dbReference>
<dbReference type="Pfam" id="PF20640">
    <property type="entry name" value="Rrn6_HB"/>
    <property type="match status" value="1"/>
</dbReference>
<comment type="caution">
    <text evidence="5">The sequence shown here is derived from an EMBL/GenBank/DDBJ whole genome shotgun (WGS) entry which is preliminary data.</text>
</comment>
<dbReference type="Proteomes" id="UP001153618">
    <property type="component" value="Unassembled WGS sequence"/>
</dbReference>
<dbReference type="InterPro" id="IPR048535">
    <property type="entry name" value="RRN6_beta-prop"/>
</dbReference>
<name>A0A9W4MXF9_PENOL</name>
<evidence type="ECO:0000259" key="2">
    <source>
        <dbReference type="Pfam" id="PF10214"/>
    </source>
</evidence>
<dbReference type="GO" id="GO:0001163">
    <property type="term" value="F:RNA polymerase I transcription regulatory region sequence-specific DNA binding"/>
    <property type="evidence" value="ECO:0007669"/>
    <property type="project" value="TreeGrafter"/>
</dbReference>
<evidence type="ECO:0000259" key="3">
    <source>
        <dbReference type="Pfam" id="PF20639"/>
    </source>
</evidence>
<dbReference type="InterPro" id="IPR019350">
    <property type="entry name" value="RNA_pol_I-sp_TIF_RRN6-like"/>
</dbReference>
<feature type="compositionally biased region" description="Polar residues" evidence="1">
    <location>
        <begin position="780"/>
        <end position="789"/>
    </location>
</feature>
<dbReference type="GO" id="GO:0070860">
    <property type="term" value="C:RNA polymerase I core factor complex"/>
    <property type="evidence" value="ECO:0007669"/>
    <property type="project" value="TreeGrafter"/>
</dbReference>
<feature type="compositionally biased region" description="Basic and acidic residues" evidence="1">
    <location>
        <begin position="630"/>
        <end position="641"/>
    </location>
</feature>
<evidence type="ECO:0000313" key="6">
    <source>
        <dbReference type="Proteomes" id="UP001153618"/>
    </source>
</evidence>
<keyword evidence="6" id="KW-1185">Reference proteome</keyword>
<dbReference type="EMBL" id="CAJVOS010000049">
    <property type="protein sequence ID" value="CAG8208224.1"/>
    <property type="molecule type" value="Genomic_DNA"/>
</dbReference>
<dbReference type="AlphaFoldDB" id="A0A9W4MXF9"/>
<feature type="region of interest" description="Disordered" evidence="1">
    <location>
        <begin position="780"/>
        <end position="819"/>
    </location>
</feature>
<dbReference type="InterPro" id="IPR048537">
    <property type="entry name" value="RRN6_HB"/>
</dbReference>
<proteinExistence type="predicted"/>
<evidence type="ECO:0000313" key="5">
    <source>
        <dbReference type="EMBL" id="CAG8208224.1"/>
    </source>
</evidence>
<feature type="region of interest" description="Disordered" evidence="1">
    <location>
        <begin position="869"/>
        <end position="943"/>
    </location>
</feature>
<reference evidence="5" key="1">
    <citation type="submission" date="2021-07" db="EMBL/GenBank/DDBJ databases">
        <authorList>
            <person name="Branca A.L. A."/>
        </authorList>
    </citation>
    <scope>NUCLEOTIDE SEQUENCE</scope>
</reference>
<feature type="compositionally biased region" description="Low complexity" evidence="1">
    <location>
        <begin position="790"/>
        <end position="804"/>
    </location>
</feature>
<evidence type="ECO:0000256" key="1">
    <source>
        <dbReference type="SAM" id="MobiDB-lite"/>
    </source>
</evidence>
<gene>
    <name evidence="5" type="ORF">POLS_LOCUS7739</name>
</gene>
<feature type="domain" description="RRN6 helical bundle" evidence="4">
    <location>
        <begin position="558"/>
        <end position="762"/>
    </location>
</feature>
<dbReference type="Pfam" id="PF20639">
    <property type="entry name" value="Rrn6_K-rich"/>
    <property type="match status" value="1"/>
</dbReference>
<dbReference type="PANTHER" id="PTHR28221:SF2">
    <property type="entry name" value="RNA POLYMERASE I-SPECIFIC TRANSCRIPTION INITIATION FACTOR RRN6"/>
    <property type="match status" value="1"/>
</dbReference>
<dbReference type="GO" id="GO:0042790">
    <property type="term" value="P:nucleolar large rRNA transcription by RNA polymerase I"/>
    <property type="evidence" value="ECO:0007669"/>
    <property type="project" value="TreeGrafter"/>
</dbReference>
<protein>
    <recommendedName>
        <fullName evidence="7">RNA polymerase I-specific transcription initiation factor RRN6-like protein</fullName>
    </recommendedName>
</protein>
<dbReference type="OrthoDB" id="4090074at2759"/>
<dbReference type="PANTHER" id="PTHR28221">
    <property type="entry name" value="RNA POLYMERASE I-SPECIFIC TRANSCRIPTION INITIATION FACTOR RRN6"/>
    <property type="match status" value="1"/>
</dbReference>
<organism evidence="5 6">
    <name type="scientific">Penicillium olsonii</name>
    <dbReference type="NCBI Taxonomy" id="99116"/>
    <lineage>
        <taxon>Eukaryota</taxon>
        <taxon>Fungi</taxon>
        <taxon>Dikarya</taxon>
        <taxon>Ascomycota</taxon>
        <taxon>Pezizomycotina</taxon>
        <taxon>Eurotiomycetes</taxon>
        <taxon>Eurotiomycetidae</taxon>
        <taxon>Eurotiales</taxon>
        <taxon>Aspergillaceae</taxon>
        <taxon>Penicillium</taxon>
    </lineage>
</organism>
<evidence type="ECO:0000259" key="4">
    <source>
        <dbReference type="Pfam" id="PF20640"/>
    </source>
</evidence>
<evidence type="ECO:0008006" key="7">
    <source>
        <dbReference type="Google" id="ProtNLM"/>
    </source>
</evidence>
<dbReference type="InterPro" id="IPR048536">
    <property type="entry name" value="Rrn6_K-rich"/>
</dbReference>
<feature type="compositionally biased region" description="Basic residues" evidence="1">
    <location>
        <begin position="932"/>
        <end position="943"/>
    </location>
</feature>
<sequence>MDEHHDSALHYGHVGRAVYLPEEQAWTFTRSFSQVPSIQYTGVTNTSVLSPFPPAKPRPSQRVPERNLRHLIGNAYPELAATWSSVRQEPLSRAITTTIERFDPESSSLFDIGYATDKRRYDKKLPPIPIAAAVSGECRNVISLRTLEDADLELHSPSHTAMRAPSIGNTETSEWSKCGAPIRQVHFARLLDEDPIFMAARLLRSTTIFRPLYHFDPVPMHFPDETHLRPSNGQRNSRLDANPILEISVAQTGGYSHADVTFNPWYQQQFGIVDTRGHWSVWEIDQAKNSRQGYPTAGLVKTGILPPPLKRSRPPLDGWASIEWIHEVGLIIVANRRDIMIYAFMDAQTAPRTVVLNMQKQSEWVLEVKRNPRTLSQFFVLTTNRILWFDMGNFGESDSNSYLHPRVSWRHFRDPNDTTLRLSELVVYKDLYLVLFSRLTELVQAFPCPFTSDEETNSISVADPFVLDAPSTMNVPSDGPEPVRFSTFVFREVGYSPSHLKNLYDPDLTVIKLFWMDSNLAIHESVFRGPQGDPEDPDLFCENHVVRVRKRYAPTKRVPRADDFIVDDWDESAMQQATIPRCKNKIGCRPTGSDLQWSLDFSHIYRVTVGQAEMPQKRSKTKQSAAQEPKSFDDMLDDLQRTKPRKKASSKTIFELSDKSISTEQLDQSARDMKRMFSTIMPEDRNADAAYRYILLPLQSQNTGYGMPTQLSGEADKHMLEIYDQMVGDWVSTLRPQIPVQMRLTKEKLIRKVAADLLLSRVVQTKPVESIEDPITTPNEQAASHHQTLPSSFAPSPIPASQSQMTNRTGSGRVKPPSKYSAVPVLSGLSAFTTFKKQRAMPGNVSDLLSHWSVGDDPSSYAWEKIEDQETRVSQTPRTPKRKKRMKPEQPLPATPLVPMVRTWGSQPVPQITVNSSQPVPMTQGERGAFGAKKKKKKRAAGF</sequence>
<feature type="compositionally biased region" description="Polar residues" evidence="1">
    <location>
        <begin position="904"/>
        <end position="921"/>
    </location>
</feature>
<dbReference type="GO" id="GO:0001179">
    <property type="term" value="F:RNA polymerase I general transcription initiation factor binding"/>
    <property type="evidence" value="ECO:0007669"/>
    <property type="project" value="TreeGrafter"/>
</dbReference>
<feature type="region of interest" description="Disordered" evidence="1">
    <location>
        <begin position="612"/>
        <end position="651"/>
    </location>
</feature>
<accession>A0A9W4MXF9</accession>
<feature type="domain" description="RRN6 beta-propeller" evidence="2">
    <location>
        <begin position="103"/>
        <end position="470"/>
    </location>
</feature>